<evidence type="ECO:0000256" key="1">
    <source>
        <dbReference type="SAM" id="Phobius"/>
    </source>
</evidence>
<dbReference type="AlphaFoldDB" id="A0A0A9E6T4"/>
<keyword evidence="1" id="KW-1133">Transmembrane helix</keyword>
<reference evidence="2" key="1">
    <citation type="submission" date="2014-09" db="EMBL/GenBank/DDBJ databases">
        <authorList>
            <person name="Magalhaes I.L.F."/>
            <person name="Oliveira U."/>
            <person name="Santos F.R."/>
            <person name="Vidigal T.H.D.A."/>
            <person name="Brescovit A.D."/>
            <person name="Santos A.J."/>
        </authorList>
    </citation>
    <scope>NUCLEOTIDE SEQUENCE</scope>
    <source>
        <tissue evidence="2">Shoot tissue taken approximately 20 cm above the soil surface</tissue>
    </source>
</reference>
<accession>A0A0A9E6T4</accession>
<dbReference type="EMBL" id="GBRH01202099">
    <property type="protein sequence ID" value="JAD95796.1"/>
    <property type="molecule type" value="Transcribed_RNA"/>
</dbReference>
<keyword evidence="1" id="KW-0812">Transmembrane</keyword>
<protein>
    <submittedName>
        <fullName evidence="2">Uncharacterized protein</fullName>
    </submittedName>
</protein>
<feature type="transmembrane region" description="Helical" evidence="1">
    <location>
        <begin position="15"/>
        <end position="34"/>
    </location>
</feature>
<keyword evidence="1" id="KW-0472">Membrane</keyword>
<name>A0A0A9E6T4_ARUDO</name>
<organism evidence="2">
    <name type="scientific">Arundo donax</name>
    <name type="common">Giant reed</name>
    <name type="synonym">Donax arundinaceus</name>
    <dbReference type="NCBI Taxonomy" id="35708"/>
    <lineage>
        <taxon>Eukaryota</taxon>
        <taxon>Viridiplantae</taxon>
        <taxon>Streptophyta</taxon>
        <taxon>Embryophyta</taxon>
        <taxon>Tracheophyta</taxon>
        <taxon>Spermatophyta</taxon>
        <taxon>Magnoliopsida</taxon>
        <taxon>Liliopsida</taxon>
        <taxon>Poales</taxon>
        <taxon>Poaceae</taxon>
        <taxon>PACMAD clade</taxon>
        <taxon>Arundinoideae</taxon>
        <taxon>Arundineae</taxon>
        <taxon>Arundo</taxon>
    </lineage>
</organism>
<evidence type="ECO:0000313" key="2">
    <source>
        <dbReference type="EMBL" id="JAD95796.1"/>
    </source>
</evidence>
<proteinExistence type="predicted"/>
<sequence>MHLMTAFSADNSRSFISFCAAGDIFAFLICDIFLTSLRYAFSNCTGSNCSVRSNA</sequence>
<reference evidence="2" key="2">
    <citation type="journal article" date="2015" name="Data Brief">
        <title>Shoot transcriptome of the giant reed, Arundo donax.</title>
        <authorList>
            <person name="Barrero R.A."/>
            <person name="Guerrero F.D."/>
            <person name="Moolhuijzen P."/>
            <person name="Goolsby J.A."/>
            <person name="Tidwell J."/>
            <person name="Bellgard S.E."/>
            <person name="Bellgard M.I."/>
        </authorList>
    </citation>
    <scope>NUCLEOTIDE SEQUENCE</scope>
    <source>
        <tissue evidence="2">Shoot tissue taken approximately 20 cm above the soil surface</tissue>
    </source>
</reference>